<evidence type="ECO:0000313" key="4">
    <source>
        <dbReference type="Proteomes" id="UP000295129"/>
    </source>
</evidence>
<organism evidence="3 4">
    <name type="scientific">Azoarcus indigens</name>
    <dbReference type="NCBI Taxonomy" id="29545"/>
    <lineage>
        <taxon>Bacteria</taxon>
        <taxon>Pseudomonadati</taxon>
        <taxon>Pseudomonadota</taxon>
        <taxon>Betaproteobacteria</taxon>
        <taxon>Rhodocyclales</taxon>
        <taxon>Zoogloeaceae</taxon>
        <taxon>Azoarcus</taxon>
    </lineage>
</organism>
<gene>
    <name evidence="3" type="ORF">C7389_11179</name>
</gene>
<sequence>MSLRPLPDLSPRLLLIGLNLALLAALVAFWLYAAPPWQPAAAMAPDPATLALQPVSRPALEPAAAHAMQERPLFIAGRHGSTAESNGDGKSGAFGDARLLGLLGSGKQTVAIVGSGKTTLRLKPGDQLDGWALQGAEGRRARFGRGADETRELQLEHAPQPPAPAAPAAAPAAARPADNAAPAQQQNEDAPAAPAADAARQTRREARPTPPRRAQPQAQNPTQPDSSS</sequence>
<feature type="region of interest" description="Disordered" evidence="1">
    <location>
        <begin position="139"/>
        <end position="228"/>
    </location>
</feature>
<reference evidence="3 4" key="1">
    <citation type="submission" date="2019-03" db="EMBL/GenBank/DDBJ databases">
        <title>Genomic Encyclopedia of Type Strains, Phase IV (KMG-IV): sequencing the most valuable type-strain genomes for metagenomic binning, comparative biology and taxonomic classification.</title>
        <authorList>
            <person name="Goeker M."/>
        </authorList>
    </citation>
    <scope>NUCLEOTIDE SEQUENCE [LARGE SCALE GENOMIC DNA]</scope>
    <source>
        <strain evidence="3 4">DSM 12121</strain>
    </source>
</reference>
<dbReference type="AlphaFoldDB" id="A0A4R6DWE8"/>
<name>A0A4R6DWE8_9RHOO</name>
<dbReference type="Proteomes" id="UP000295129">
    <property type="component" value="Unassembled WGS sequence"/>
</dbReference>
<evidence type="ECO:0000256" key="2">
    <source>
        <dbReference type="SAM" id="Phobius"/>
    </source>
</evidence>
<feature type="compositionally biased region" description="Basic and acidic residues" evidence="1">
    <location>
        <begin position="139"/>
        <end position="155"/>
    </location>
</feature>
<evidence type="ECO:0000313" key="3">
    <source>
        <dbReference type="EMBL" id="TDN49600.1"/>
    </source>
</evidence>
<keyword evidence="2" id="KW-1133">Transmembrane helix</keyword>
<feature type="transmembrane region" description="Helical" evidence="2">
    <location>
        <begin position="12"/>
        <end position="33"/>
    </location>
</feature>
<keyword evidence="4" id="KW-1185">Reference proteome</keyword>
<dbReference type="OrthoDB" id="8814414at2"/>
<dbReference type="RefSeq" id="WP_133592377.1">
    <property type="nucleotide sequence ID" value="NZ_SNVV01000011.1"/>
</dbReference>
<keyword evidence="2" id="KW-0472">Membrane</keyword>
<feature type="compositionally biased region" description="Low complexity" evidence="1">
    <location>
        <begin position="214"/>
        <end position="228"/>
    </location>
</feature>
<feature type="compositionally biased region" description="Low complexity" evidence="1">
    <location>
        <begin position="166"/>
        <end position="199"/>
    </location>
</feature>
<protein>
    <submittedName>
        <fullName evidence="3">Uncharacterized protein</fullName>
    </submittedName>
</protein>
<evidence type="ECO:0000256" key="1">
    <source>
        <dbReference type="SAM" id="MobiDB-lite"/>
    </source>
</evidence>
<keyword evidence="2" id="KW-0812">Transmembrane</keyword>
<proteinExistence type="predicted"/>
<accession>A0A4R6DWE8</accession>
<comment type="caution">
    <text evidence="3">The sequence shown here is derived from an EMBL/GenBank/DDBJ whole genome shotgun (WGS) entry which is preliminary data.</text>
</comment>
<dbReference type="EMBL" id="SNVV01000011">
    <property type="protein sequence ID" value="TDN49600.1"/>
    <property type="molecule type" value="Genomic_DNA"/>
</dbReference>